<evidence type="ECO:0000256" key="2">
    <source>
        <dbReference type="SAM" id="SignalP"/>
    </source>
</evidence>
<evidence type="ECO:0000313" key="4">
    <source>
        <dbReference type="Proteomes" id="UP000271974"/>
    </source>
</evidence>
<feature type="chain" id="PRO_5019135355" evidence="2">
    <location>
        <begin position="29"/>
        <end position="399"/>
    </location>
</feature>
<dbReference type="EMBL" id="RQTK01000151">
    <property type="protein sequence ID" value="RUS86075.1"/>
    <property type="molecule type" value="Genomic_DNA"/>
</dbReference>
<proteinExistence type="predicted"/>
<name>A0A433TX21_ELYCH</name>
<protein>
    <submittedName>
        <fullName evidence="3">Uncharacterized protein</fullName>
    </submittedName>
</protein>
<sequence length="399" mass="45477">MATSGLTNISSLSLQVLLLMNVTNVTQGKAYPERIKTTQMRLTENCSSHLVRLDQFDRVELTSNVYPVTHELVPANMVCTAHFMTGNPNEGVCISSNDLFFLRPDSGIQIRVYTSRFGPERSFNFLNQRFKQWCTEQSLVSVELSTSKEFYNQNGDYRYSFMVSNVTRADISKTYNMDSFKQCNLSHELAPGEAIKVTGKRYQPPPFELPATCLLHLSTSSKSEYDELCIQLEKHEYIKNCATMLTVSGLNDRFWAAEEVLGCNDTYSKLRGFEEMCTKDKHMTLNMTRLYPKQAEGMTFTAVVQVKKHTYWETISEEQSQLKGLNFMKGLIYFVACIDSMAGILAAILANMIRRPRSFWKSWAESFAVVPKRESIHYEGNFPEGACSQVDEISEAKPY</sequence>
<dbReference type="AlphaFoldDB" id="A0A433TX21"/>
<keyword evidence="1" id="KW-0812">Transmembrane</keyword>
<evidence type="ECO:0000313" key="3">
    <source>
        <dbReference type="EMBL" id="RUS86075.1"/>
    </source>
</evidence>
<keyword evidence="1" id="KW-1133">Transmembrane helix</keyword>
<accession>A0A433TX21</accession>
<comment type="caution">
    <text evidence="3">The sequence shown here is derived from an EMBL/GenBank/DDBJ whole genome shotgun (WGS) entry which is preliminary data.</text>
</comment>
<gene>
    <name evidence="3" type="ORF">EGW08_006168</name>
</gene>
<reference evidence="3 4" key="1">
    <citation type="submission" date="2019-01" db="EMBL/GenBank/DDBJ databases">
        <title>A draft genome assembly of the solar-powered sea slug Elysia chlorotica.</title>
        <authorList>
            <person name="Cai H."/>
            <person name="Li Q."/>
            <person name="Fang X."/>
            <person name="Li J."/>
            <person name="Curtis N.E."/>
            <person name="Altenburger A."/>
            <person name="Shibata T."/>
            <person name="Feng M."/>
            <person name="Maeda T."/>
            <person name="Schwartz J.A."/>
            <person name="Shigenobu S."/>
            <person name="Lundholm N."/>
            <person name="Nishiyama T."/>
            <person name="Yang H."/>
            <person name="Hasebe M."/>
            <person name="Li S."/>
            <person name="Pierce S.K."/>
            <person name="Wang J."/>
        </authorList>
    </citation>
    <scope>NUCLEOTIDE SEQUENCE [LARGE SCALE GENOMIC DNA]</scope>
    <source>
        <strain evidence="3">EC2010</strain>
        <tissue evidence="3">Whole organism of an adult</tissue>
    </source>
</reference>
<feature type="transmembrane region" description="Helical" evidence="1">
    <location>
        <begin position="331"/>
        <end position="353"/>
    </location>
</feature>
<dbReference type="OrthoDB" id="6049161at2759"/>
<keyword evidence="4" id="KW-1185">Reference proteome</keyword>
<organism evidence="3 4">
    <name type="scientific">Elysia chlorotica</name>
    <name type="common">Eastern emerald elysia</name>
    <name type="synonym">Sea slug</name>
    <dbReference type="NCBI Taxonomy" id="188477"/>
    <lineage>
        <taxon>Eukaryota</taxon>
        <taxon>Metazoa</taxon>
        <taxon>Spiralia</taxon>
        <taxon>Lophotrochozoa</taxon>
        <taxon>Mollusca</taxon>
        <taxon>Gastropoda</taxon>
        <taxon>Heterobranchia</taxon>
        <taxon>Euthyneura</taxon>
        <taxon>Panpulmonata</taxon>
        <taxon>Sacoglossa</taxon>
        <taxon>Placobranchoidea</taxon>
        <taxon>Plakobranchidae</taxon>
        <taxon>Elysia</taxon>
    </lineage>
</organism>
<feature type="signal peptide" evidence="2">
    <location>
        <begin position="1"/>
        <end position="28"/>
    </location>
</feature>
<keyword evidence="2" id="KW-0732">Signal</keyword>
<evidence type="ECO:0000256" key="1">
    <source>
        <dbReference type="SAM" id="Phobius"/>
    </source>
</evidence>
<keyword evidence="1" id="KW-0472">Membrane</keyword>
<dbReference type="Proteomes" id="UP000271974">
    <property type="component" value="Unassembled WGS sequence"/>
</dbReference>